<comment type="caution">
    <text evidence="5">The sequence shown here is derived from an EMBL/GenBank/DDBJ whole genome shotgun (WGS) entry which is preliminary data.</text>
</comment>
<evidence type="ECO:0000259" key="4">
    <source>
        <dbReference type="SMART" id="SM00479"/>
    </source>
</evidence>
<evidence type="ECO:0000256" key="1">
    <source>
        <dbReference type="ARBA" id="ARBA00022722"/>
    </source>
</evidence>
<evidence type="ECO:0000313" key="6">
    <source>
        <dbReference type="Proteomes" id="UP000256779"/>
    </source>
</evidence>
<evidence type="ECO:0000256" key="3">
    <source>
        <dbReference type="ARBA" id="ARBA00022839"/>
    </source>
</evidence>
<dbReference type="SMART" id="SM00479">
    <property type="entry name" value="EXOIII"/>
    <property type="match status" value="1"/>
</dbReference>
<sequence length="232" mass="26279">MTDHLLFVDTETSGMPENLQAPPSDTASWPFILQIAWKVYDTSGELLKTENHYIYEEEISIEQQSIAVHGITLDKLKPAGKPRKTVMQLLTADLRKFRPMIIGHFVEFDSKMIQVALHRSGMKNIIKAYPHFCTMRATTDYALMTNSMYPKLDELYLRLFNEKLTDQHDALADATATAKSYFALRQNGDITDDTITNQTLFVKLGKAPQQRSGCGLPILVITLSALILWLLN</sequence>
<keyword evidence="6" id="KW-1185">Reference proteome</keyword>
<protein>
    <submittedName>
        <fullName evidence="5">DNA polymerase-3 subunit epsilon</fullName>
    </submittedName>
</protein>
<dbReference type="PANTHER" id="PTHR30231">
    <property type="entry name" value="DNA POLYMERASE III SUBUNIT EPSILON"/>
    <property type="match status" value="1"/>
</dbReference>
<proteinExistence type="predicted"/>
<dbReference type="OrthoDB" id="9804290at2"/>
<dbReference type="RefSeq" id="WP_115868719.1">
    <property type="nucleotide sequence ID" value="NZ_QREG01000013.1"/>
</dbReference>
<dbReference type="GO" id="GO:0003676">
    <property type="term" value="F:nucleic acid binding"/>
    <property type="evidence" value="ECO:0007669"/>
    <property type="project" value="InterPro"/>
</dbReference>
<keyword evidence="3" id="KW-0269">Exonuclease</keyword>
<keyword evidence="1" id="KW-0540">Nuclease</keyword>
<keyword evidence="2" id="KW-0378">Hydrolase</keyword>
<name>A0A3D9L2P5_MARFU</name>
<gene>
    <name evidence="5" type="ORF">C7460_11320</name>
</gene>
<dbReference type="PANTHER" id="PTHR30231:SF4">
    <property type="entry name" value="PROTEIN NEN2"/>
    <property type="match status" value="1"/>
</dbReference>
<reference evidence="5 6" key="1">
    <citation type="submission" date="2018-07" db="EMBL/GenBank/DDBJ databases">
        <title>Genomic Encyclopedia of Type Strains, Phase IV (KMG-IV): sequencing the most valuable type-strain genomes for metagenomic binning, comparative biology and taxonomic classification.</title>
        <authorList>
            <person name="Goeker M."/>
        </authorList>
    </citation>
    <scope>NUCLEOTIDE SEQUENCE [LARGE SCALE GENOMIC DNA]</scope>
    <source>
        <strain evidence="5 6">DSM 4134</strain>
    </source>
</reference>
<dbReference type="Proteomes" id="UP000256779">
    <property type="component" value="Unassembled WGS sequence"/>
</dbReference>
<dbReference type="Pfam" id="PF00929">
    <property type="entry name" value="RNase_T"/>
    <property type="match status" value="1"/>
</dbReference>
<organism evidence="5 6">
    <name type="scientific">Marinoscillum furvescens DSM 4134</name>
    <dbReference type="NCBI Taxonomy" id="1122208"/>
    <lineage>
        <taxon>Bacteria</taxon>
        <taxon>Pseudomonadati</taxon>
        <taxon>Bacteroidota</taxon>
        <taxon>Cytophagia</taxon>
        <taxon>Cytophagales</taxon>
        <taxon>Reichenbachiellaceae</taxon>
        <taxon>Marinoscillum</taxon>
    </lineage>
</organism>
<dbReference type="InterPro" id="IPR036397">
    <property type="entry name" value="RNaseH_sf"/>
</dbReference>
<dbReference type="EMBL" id="QREG01000013">
    <property type="protein sequence ID" value="RED96972.1"/>
    <property type="molecule type" value="Genomic_DNA"/>
</dbReference>
<dbReference type="SUPFAM" id="SSF53098">
    <property type="entry name" value="Ribonuclease H-like"/>
    <property type="match status" value="1"/>
</dbReference>
<evidence type="ECO:0000256" key="2">
    <source>
        <dbReference type="ARBA" id="ARBA00022801"/>
    </source>
</evidence>
<dbReference type="Gene3D" id="3.30.420.10">
    <property type="entry name" value="Ribonuclease H-like superfamily/Ribonuclease H"/>
    <property type="match status" value="1"/>
</dbReference>
<feature type="domain" description="Exonuclease" evidence="4">
    <location>
        <begin position="4"/>
        <end position="190"/>
    </location>
</feature>
<dbReference type="GO" id="GO:0006259">
    <property type="term" value="P:DNA metabolic process"/>
    <property type="evidence" value="ECO:0007669"/>
    <property type="project" value="UniProtKB-ARBA"/>
</dbReference>
<evidence type="ECO:0000313" key="5">
    <source>
        <dbReference type="EMBL" id="RED96972.1"/>
    </source>
</evidence>
<accession>A0A3D9L2P5</accession>
<dbReference type="InterPro" id="IPR012337">
    <property type="entry name" value="RNaseH-like_sf"/>
</dbReference>
<dbReference type="GO" id="GO:0008408">
    <property type="term" value="F:3'-5' exonuclease activity"/>
    <property type="evidence" value="ECO:0007669"/>
    <property type="project" value="TreeGrafter"/>
</dbReference>
<dbReference type="InterPro" id="IPR013520">
    <property type="entry name" value="Ribonucl_H"/>
</dbReference>
<dbReference type="AlphaFoldDB" id="A0A3D9L2P5"/>